<feature type="transmembrane region" description="Helical" evidence="3">
    <location>
        <begin position="162"/>
        <end position="184"/>
    </location>
</feature>
<accession>A0A5N5FCB6</accession>
<dbReference type="EMBL" id="SMOL01000768">
    <property type="protein sequence ID" value="KAB2598892.1"/>
    <property type="molecule type" value="Genomic_DNA"/>
</dbReference>
<dbReference type="InterPro" id="IPR000719">
    <property type="entry name" value="Prot_kinase_dom"/>
</dbReference>
<dbReference type="SUPFAM" id="SSF56112">
    <property type="entry name" value="Protein kinase-like (PK-like)"/>
    <property type="match status" value="1"/>
</dbReference>
<dbReference type="InterPro" id="IPR001245">
    <property type="entry name" value="Ser-Thr/Tyr_kinase_cat_dom"/>
</dbReference>
<dbReference type="GO" id="GO:0005886">
    <property type="term" value="C:plasma membrane"/>
    <property type="evidence" value="ECO:0007669"/>
    <property type="project" value="TreeGrafter"/>
</dbReference>
<keyword evidence="7" id="KW-1185">Reference proteome</keyword>
<dbReference type="InterPro" id="IPR011009">
    <property type="entry name" value="Kinase-like_dom_sf"/>
</dbReference>
<keyword evidence="4" id="KW-0732">Signal</keyword>
<dbReference type="InterPro" id="IPR045274">
    <property type="entry name" value="WAK-like"/>
</dbReference>
<dbReference type="GO" id="GO:0004674">
    <property type="term" value="F:protein serine/threonine kinase activity"/>
    <property type="evidence" value="ECO:0007669"/>
    <property type="project" value="TreeGrafter"/>
</dbReference>
<dbReference type="Gene3D" id="1.10.510.10">
    <property type="entry name" value="Transferase(Phosphotransferase) domain 1"/>
    <property type="match status" value="1"/>
</dbReference>
<organism evidence="6 7">
    <name type="scientific">Pyrus ussuriensis x Pyrus communis</name>
    <dbReference type="NCBI Taxonomy" id="2448454"/>
    <lineage>
        <taxon>Eukaryota</taxon>
        <taxon>Viridiplantae</taxon>
        <taxon>Streptophyta</taxon>
        <taxon>Embryophyta</taxon>
        <taxon>Tracheophyta</taxon>
        <taxon>Spermatophyta</taxon>
        <taxon>Magnoliopsida</taxon>
        <taxon>eudicotyledons</taxon>
        <taxon>Gunneridae</taxon>
        <taxon>Pentapetalae</taxon>
        <taxon>rosids</taxon>
        <taxon>fabids</taxon>
        <taxon>Rosales</taxon>
        <taxon>Rosaceae</taxon>
        <taxon>Amygdaloideae</taxon>
        <taxon>Maleae</taxon>
        <taxon>Pyrus</taxon>
    </lineage>
</organism>
<keyword evidence="3" id="KW-0472">Membrane</keyword>
<keyword evidence="6" id="KW-0418">Kinase</keyword>
<dbReference type="Pfam" id="PF07714">
    <property type="entry name" value="PK_Tyr_Ser-Thr"/>
    <property type="match status" value="1"/>
</dbReference>
<dbReference type="Proteomes" id="UP000327157">
    <property type="component" value="Chromosome 1"/>
</dbReference>
<gene>
    <name evidence="6" type="ORF">D8674_001812</name>
</gene>
<dbReference type="PANTHER" id="PTHR27005:SF468">
    <property type="entry name" value="OS01G0310500 PROTEIN"/>
    <property type="match status" value="1"/>
</dbReference>
<keyword evidence="1" id="KW-0547">Nucleotide-binding</keyword>
<feature type="signal peptide" evidence="4">
    <location>
        <begin position="1"/>
        <end position="45"/>
    </location>
</feature>
<keyword evidence="6" id="KW-0808">Transferase</keyword>
<keyword evidence="3" id="KW-0812">Transmembrane</keyword>
<dbReference type="AlphaFoldDB" id="A0A5N5FCB6"/>
<reference evidence="6 7" key="3">
    <citation type="submission" date="2019-11" db="EMBL/GenBank/DDBJ databases">
        <title>A de novo genome assembly of a pear dwarfing rootstock.</title>
        <authorList>
            <person name="Wang F."/>
            <person name="Wang J."/>
            <person name="Li S."/>
            <person name="Zhang Y."/>
            <person name="Fang M."/>
            <person name="Ma L."/>
            <person name="Zhao Y."/>
            <person name="Jiang S."/>
        </authorList>
    </citation>
    <scope>NUCLEOTIDE SEQUENCE [LARGE SCALE GENOMIC DNA]</scope>
    <source>
        <strain evidence="6">S2</strain>
        <tissue evidence="6">Leaf</tissue>
    </source>
</reference>
<proteinExistence type="predicted"/>
<dbReference type="OrthoDB" id="4062651at2759"/>
<comment type="caution">
    <text evidence="6">The sequence shown here is derived from an EMBL/GenBank/DDBJ whole genome shotgun (WGS) entry which is preliminary data.</text>
</comment>
<feature type="chain" id="PRO_5024322151" evidence="4">
    <location>
        <begin position="46"/>
        <end position="514"/>
    </location>
</feature>
<reference evidence="7" key="2">
    <citation type="submission" date="2019-10" db="EMBL/GenBank/DDBJ databases">
        <title>A de novo genome assembly of a pear dwarfing rootstock.</title>
        <authorList>
            <person name="Wang F."/>
            <person name="Wang J."/>
            <person name="Li S."/>
            <person name="Zhang Y."/>
            <person name="Fang M."/>
            <person name="Ma L."/>
            <person name="Zhao Y."/>
            <person name="Jiang S."/>
        </authorList>
    </citation>
    <scope>NUCLEOTIDE SEQUENCE [LARGE SCALE GENOMIC DNA]</scope>
</reference>
<dbReference type="PROSITE" id="PS50011">
    <property type="entry name" value="PROTEIN_KINASE_DOM"/>
    <property type="match status" value="1"/>
</dbReference>
<feature type="domain" description="Protein kinase" evidence="5">
    <location>
        <begin position="203"/>
        <end position="514"/>
    </location>
</feature>
<dbReference type="Gene3D" id="3.30.200.20">
    <property type="entry name" value="Phosphorylase Kinase, domain 1"/>
    <property type="match status" value="1"/>
</dbReference>
<evidence type="ECO:0000313" key="6">
    <source>
        <dbReference type="EMBL" id="KAB2598892.1"/>
    </source>
</evidence>
<evidence type="ECO:0000256" key="4">
    <source>
        <dbReference type="SAM" id="SignalP"/>
    </source>
</evidence>
<dbReference type="GO" id="GO:0005524">
    <property type="term" value="F:ATP binding"/>
    <property type="evidence" value="ECO:0007669"/>
    <property type="project" value="UniProtKB-KW"/>
</dbReference>
<keyword evidence="6" id="KW-0675">Receptor</keyword>
<dbReference type="FunFam" id="1.10.510.10:FF:000084">
    <property type="entry name" value="Wall-associated receptor kinase 2"/>
    <property type="match status" value="1"/>
</dbReference>
<keyword evidence="2" id="KW-0067">ATP-binding</keyword>
<reference evidence="6 7" key="1">
    <citation type="submission" date="2019-09" db="EMBL/GenBank/DDBJ databases">
        <authorList>
            <person name="Ou C."/>
        </authorList>
    </citation>
    <scope>NUCLEOTIDE SEQUENCE [LARGE SCALE GENOMIC DNA]</scope>
    <source>
        <strain evidence="6">S2</strain>
        <tissue evidence="6">Leaf</tissue>
    </source>
</reference>
<dbReference type="PANTHER" id="PTHR27005">
    <property type="entry name" value="WALL-ASSOCIATED RECEPTOR KINASE-LIKE 21"/>
    <property type="match status" value="1"/>
</dbReference>
<name>A0A5N5FCB6_9ROSA</name>
<evidence type="ECO:0000259" key="5">
    <source>
        <dbReference type="PROSITE" id="PS50011"/>
    </source>
</evidence>
<sequence>MLGNVKGKIKMEMERMILKLGHHLLRKLSWFSLISLFLLAPLSEANSNTSFGTAGVHWPDIINCNTSYRPINPEPFSGASNPDGTIPFANLDGICSGYAYYDDLIFPVYLGNFVDLEGDTTIRVNRSKYNFRPSEANQAYSHDHKRTGRRYIKHKKVFPVKLTLGLGIFCLFMSLGITGVYSSVKKRKFINLKAKFFQQNGGLLLEQHIASHGSTKVFTAEELEAAAAYYNQSHNFCLGESALDCKGVLSDGAIVDMRKTVVHEGQIERFIYEIVTLAKVHHKNVVKFLGCCLETEAPMLVYEFPCNGTLFDYIHHANGKSALPWHVLLKTASDSATALAYMHSAVDSLKPMIIHGNVNSSNILLTDCFVAKVSGFSPSRLVPVPSNESQMKTLVQQTLGYLDPEYLYTGQLTDKSDVYSFGIVLLELLTGEMPLSFHRPENRRIITSHFVSSVGQNDIFQIVVPQLVNEGNREQLRAVAELAKSCLQLSSAERPAMEEVASELRRLCGGTHSS</sequence>
<dbReference type="GO" id="GO:0007166">
    <property type="term" value="P:cell surface receptor signaling pathway"/>
    <property type="evidence" value="ECO:0007669"/>
    <property type="project" value="InterPro"/>
</dbReference>
<evidence type="ECO:0000313" key="7">
    <source>
        <dbReference type="Proteomes" id="UP000327157"/>
    </source>
</evidence>
<evidence type="ECO:0000256" key="2">
    <source>
        <dbReference type="ARBA" id="ARBA00022840"/>
    </source>
</evidence>
<protein>
    <submittedName>
        <fullName evidence="6">Wall-associated receptor kinase-like 16</fullName>
    </submittedName>
</protein>
<keyword evidence="3" id="KW-1133">Transmembrane helix</keyword>
<evidence type="ECO:0000256" key="3">
    <source>
        <dbReference type="SAM" id="Phobius"/>
    </source>
</evidence>
<evidence type="ECO:0000256" key="1">
    <source>
        <dbReference type="ARBA" id="ARBA00022741"/>
    </source>
</evidence>